<dbReference type="SMART" id="SM00220">
    <property type="entry name" value="S_TKc"/>
    <property type="match status" value="1"/>
</dbReference>
<proteinExistence type="predicted"/>
<dbReference type="InterPro" id="IPR017441">
    <property type="entry name" value="Protein_kinase_ATP_BS"/>
</dbReference>
<dbReference type="Gene3D" id="1.10.510.10">
    <property type="entry name" value="Transferase(Phosphotransferase) domain 1"/>
    <property type="match status" value="1"/>
</dbReference>
<dbReference type="FunFam" id="1.10.510.10:FF:000292">
    <property type="entry name" value="Serine/threonine-protein kinase 36"/>
    <property type="match status" value="1"/>
</dbReference>
<dbReference type="GO" id="GO:0007224">
    <property type="term" value="P:smoothened signaling pathway"/>
    <property type="evidence" value="ECO:0007669"/>
    <property type="project" value="TreeGrafter"/>
</dbReference>
<dbReference type="PROSITE" id="PS00108">
    <property type="entry name" value="PROTEIN_KINASE_ST"/>
    <property type="match status" value="1"/>
</dbReference>
<dbReference type="Pfam" id="PF00069">
    <property type="entry name" value="Pkinase"/>
    <property type="match status" value="1"/>
</dbReference>
<feature type="region of interest" description="Disordered" evidence="15">
    <location>
        <begin position="1308"/>
        <end position="1332"/>
    </location>
</feature>
<dbReference type="InterPro" id="IPR011989">
    <property type="entry name" value="ARM-like"/>
</dbReference>
<sequence length="1350" mass="150649">MDRYHVLECIGEGSFGKVFKGRKKYTGQVVALKFIPKVGRPEKELRNLRREIEIMQHLHHPNIIEMLDSFETPKEVVAVTEFAEGELFQILEDDGNLPEEQVQSIASQLISALYYLHAHRILHRDMKPQNILLGKGGVVKLCDFGFARAMSINTLVLTSIKGTPLYMSPELVEEKPYDHNADLWALGCILYELFVGQPPFYTNSIFQLVSLIIKDPVKWPKNMSAEFKNFLQGLLVKDPKKRLTWPALLHHPFVKEGVVVLEETKKLTAAEMPFTEEPPPEVQAAKAKAVKEQTKKTGQSKILSKAREKRREEKTKPVSDKPDGKGEAWSKQQGPEKGAGSTPTKIPRVAPANPALGAKVKGQPQPEDDWETASKGKPITPRPDRISHDYAREEDIAAQRAAAAAKEKDKKAKKSFENVNLESEELDSDDEWQQFIEATEPSNMQLTAPMTLLQDEHFASRISARLQASGQQVLEGILEGASRLRPVLRVICNLLATKCDNELLYKLCQQMEVPSYTLYLTKQLLEKTNIKKLPWCLQVLGDLVSLLTAYFSSDFNISEIKGTKSFEVFEKSALSFVEILPLVIKEPTDHDLKLREHGLMCLMFLCDSMDHNQTDIPRRFYSRLVDHNRAVLDSLVAMTRIEPGLLRKLEIVLPSPAEASARVEQMFTMTTSVLASMIHTGKDNGKKMVASYITDQLLSSHNEYILKELMERIIDPNNCVSVIKVLYTTSQVSRKMCRLVTSQERPMSALLAILEGQVPLEESVLLQGFEMTLQLLSVFLLQLNKVPKVLAEASGLIVDIYVQSQVPSHGKRKRYPSIEAAAALLLSQMSNYGVEIEMQIDEVLMACRHVLSELSEVTVPCPLQHGILDGMLELLLQLVHEGDVSVVRLFIECGVWNLLWHRLVQVLHINSQTEMAVYDVEGEEKILSPRRPPPDWSAMSPSGLMVMMQMGTIVFTKEPHQCVPLLASADSVVVLCLATMLSDFFLAELAQSPGDEDSSPSERVIDLILQVTQLFCFPFAVDTNDTILSETLRCVREVQLVPQLLLVSRRYLKLHLLEMPIGLVSRLILGDTQLIPQFVIMVQNTESTGFLVQLLSLEAPVAVTADVLSVCCHIARNSADHMAFLKTLLVGQKGDYSTLLSLLNHTSPVVQSRACSLMGNLLRHSDDFYKVLKARKQLVERLLTLLKDNDTNVRKCACLAVGNAAHHNGTLYSILGTAVPQLVSLLNDNLARTRANAAAALGNLSRHSSTLCVPLIKNKAPHRLLEAVLHDSQVTVQESAAMSLRTMCHRRELKEVLVSLKAPDKLSSMSQGARTSTVSTPGSRYSVSSGSHRSATTVAQHCLKLQRLLT</sequence>
<dbReference type="InterPro" id="IPR000225">
    <property type="entry name" value="Armadillo"/>
</dbReference>
<evidence type="ECO:0000256" key="11">
    <source>
        <dbReference type="ARBA" id="ARBA00048679"/>
    </source>
</evidence>
<dbReference type="PROSITE" id="PS50176">
    <property type="entry name" value="ARM_REPEAT"/>
    <property type="match status" value="1"/>
</dbReference>
<dbReference type="PROSITE" id="PS50011">
    <property type="entry name" value="PROTEIN_KINASE_DOM"/>
    <property type="match status" value="1"/>
</dbReference>
<dbReference type="SUPFAM" id="SSF56112">
    <property type="entry name" value="Protein kinase-like (PK-like)"/>
    <property type="match status" value="1"/>
</dbReference>
<evidence type="ECO:0000259" key="16">
    <source>
        <dbReference type="PROSITE" id="PS50011"/>
    </source>
</evidence>
<feature type="repeat" description="ARM" evidence="13">
    <location>
        <begin position="1217"/>
        <end position="1249"/>
    </location>
</feature>
<keyword evidence="4" id="KW-0723">Serine/threonine-protein kinase</keyword>
<evidence type="ECO:0000256" key="8">
    <source>
        <dbReference type="ARBA" id="ARBA00022840"/>
    </source>
</evidence>
<evidence type="ECO:0000256" key="2">
    <source>
        <dbReference type="ARBA" id="ARBA00012513"/>
    </source>
</evidence>
<dbReference type="InterPro" id="IPR000719">
    <property type="entry name" value="Prot_kinase_dom"/>
</dbReference>
<comment type="subcellular location">
    <subcellularLocation>
        <location evidence="1">Cytoplasm</location>
        <location evidence="1">Cytoskeleton</location>
    </subcellularLocation>
</comment>
<dbReference type="CDD" id="cd14002">
    <property type="entry name" value="STKc_STK36"/>
    <property type="match status" value="1"/>
</dbReference>
<keyword evidence="8 14" id="KW-0067">ATP-binding</keyword>
<evidence type="ECO:0000256" key="9">
    <source>
        <dbReference type="ARBA" id="ARBA00023212"/>
    </source>
</evidence>
<evidence type="ECO:0000256" key="14">
    <source>
        <dbReference type="PROSITE-ProRule" id="PRU10141"/>
    </source>
</evidence>
<evidence type="ECO:0000313" key="17">
    <source>
        <dbReference type="EMBL" id="CAH1232237.1"/>
    </source>
</evidence>
<evidence type="ECO:0000313" key="18">
    <source>
        <dbReference type="Proteomes" id="UP000838412"/>
    </source>
</evidence>
<dbReference type="Pfam" id="PF13646">
    <property type="entry name" value="HEAT_2"/>
    <property type="match status" value="1"/>
</dbReference>
<comment type="catalytic activity">
    <reaction evidence="10">
        <text>L-threonyl-[protein] + ATP = O-phospho-L-threonyl-[protein] + ADP + H(+)</text>
        <dbReference type="Rhea" id="RHEA:46608"/>
        <dbReference type="Rhea" id="RHEA-COMP:11060"/>
        <dbReference type="Rhea" id="RHEA-COMP:11605"/>
        <dbReference type="ChEBI" id="CHEBI:15378"/>
        <dbReference type="ChEBI" id="CHEBI:30013"/>
        <dbReference type="ChEBI" id="CHEBI:30616"/>
        <dbReference type="ChEBI" id="CHEBI:61977"/>
        <dbReference type="ChEBI" id="CHEBI:456216"/>
        <dbReference type="EC" id="2.7.11.1"/>
    </reaction>
</comment>
<comment type="catalytic activity">
    <reaction evidence="11">
        <text>L-seryl-[protein] + ATP = O-phospho-L-seryl-[protein] + ADP + H(+)</text>
        <dbReference type="Rhea" id="RHEA:17989"/>
        <dbReference type="Rhea" id="RHEA-COMP:9863"/>
        <dbReference type="Rhea" id="RHEA-COMP:11604"/>
        <dbReference type="ChEBI" id="CHEBI:15378"/>
        <dbReference type="ChEBI" id="CHEBI:29999"/>
        <dbReference type="ChEBI" id="CHEBI:30616"/>
        <dbReference type="ChEBI" id="CHEBI:83421"/>
        <dbReference type="ChEBI" id="CHEBI:456216"/>
        <dbReference type="EC" id="2.7.11.1"/>
    </reaction>
</comment>
<evidence type="ECO:0000256" key="1">
    <source>
        <dbReference type="ARBA" id="ARBA00004245"/>
    </source>
</evidence>
<reference evidence="17" key="1">
    <citation type="submission" date="2022-01" db="EMBL/GenBank/DDBJ databases">
        <authorList>
            <person name="Braso-Vives M."/>
        </authorList>
    </citation>
    <scope>NUCLEOTIDE SEQUENCE</scope>
</reference>
<dbReference type="PANTHER" id="PTHR22983:SF6">
    <property type="entry name" value="SERINE_THREONINE-PROTEIN KINASE 36"/>
    <property type="match status" value="1"/>
</dbReference>
<evidence type="ECO:0000256" key="10">
    <source>
        <dbReference type="ARBA" id="ARBA00047899"/>
    </source>
</evidence>
<dbReference type="EC" id="2.7.11.1" evidence="2"/>
<keyword evidence="6 14" id="KW-0547">Nucleotide-binding</keyword>
<dbReference type="PANTHER" id="PTHR22983">
    <property type="entry name" value="PROTEIN KINASE RELATED"/>
    <property type="match status" value="1"/>
</dbReference>
<keyword evidence="7" id="KW-0418">Kinase</keyword>
<evidence type="ECO:0000256" key="15">
    <source>
        <dbReference type="SAM" id="MobiDB-lite"/>
    </source>
</evidence>
<dbReference type="InterPro" id="IPR016024">
    <property type="entry name" value="ARM-type_fold"/>
</dbReference>
<evidence type="ECO:0000256" key="3">
    <source>
        <dbReference type="ARBA" id="ARBA00022490"/>
    </source>
</evidence>
<evidence type="ECO:0000256" key="4">
    <source>
        <dbReference type="ARBA" id="ARBA00022527"/>
    </source>
</evidence>
<dbReference type="FunFam" id="3.30.200.20:FF:000042">
    <property type="entry name" value="Aurora kinase A"/>
    <property type="match status" value="1"/>
</dbReference>
<dbReference type="GO" id="GO:0005524">
    <property type="term" value="F:ATP binding"/>
    <property type="evidence" value="ECO:0007669"/>
    <property type="project" value="UniProtKB-UniRule"/>
</dbReference>
<accession>A0A8J9YJA8</accession>
<feature type="domain" description="Protein kinase" evidence="16">
    <location>
        <begin position="4"/>
        <end position="254"/>
    </location>
</feature>
<dbReference type="GO" id="GO:0004674">
    <property type="term" value="F:protein serine/threonine kinase activity"/>
    <property type="evidence" value="ECO:0007669"/>
    <property type="project" value="UniProtKB-KW"/>
</dbReference>
<feature type="region of interest" description="Disordered" evidence="15">
    <location>
        <begin position="270"/>
        <end position="385"/>
    </location>
</feature>
<gene>
    <name evidence="17" type="primary">STK36</name>
    <name evidence="17" type="ORF">BLAG_LOCUS1459</name>
</gene>
<evidence type="ECO:0000256" key="5">
    <source>
        <dbReference type="ARBA" id="ARBA00022679"/>
    </source>
</evidence>
<dbReference type="InterPro" id="IPR011009">
    <property type="entry name" value="Kinase-like_dom_sf"/>
</dbReference>
<keyword evidence="9" id="KW-0206">Cytoskeleton</keyword>
<keyword evidence="18" id="KW-1185">Reference proteome</keyword>
<dbReference type="Proteomes" id="UP000838412">
    <property type="component" value="Chromosome 1"/>
</dbReference>
<feature type="binding site" evidence="14">
    <location>
        <position position="33"/>
    </location>
    <ligand>
        <name>ATP</name>
        <dbReference type="ChEBI" id="CHEBI:30616"/>
    </ligand>
</feature>
<feature type="compositionally biased region" description="Basic and acidic residues" evidence="15">
    <location>
        <begin position="305"/>
        <end position="328"/>
    </location>
</feature>
<evidence type="ECO:0000256" key="6">
    <source>
        <dbReference type="ARBA" id="ARBA00022741"/>
    </source>
</evidence>
<evidence type="ECO:0000256" key="7">
    <source>
        <dbReference type="ARBA" id="ARBA00022777"/>
    </source>
</evidence>
<feature type="compositionally biased region" description="Low complexity" evidence="15">
    <location>
        <begin position="1318"/>
        <end position="1332"/>
    </location>
</feature>
<name>A0A8J9YJA8_BRALA</name>
<evidence type="ECO:0000256" key="12">
    <source>
        <dbReference type="ARBA" id="ARBA00075375"/>
    </source>
</evidence>
<dbReference type="InterPro" id="IPR008271">
    <property type="entry name" value="Ser/Thr_kinase_AS"/>
</dbReference>
<organism evidence="17 18">
    <name type="scientific">Branchiostoma lanceolatum</name>
    <name type="common">Common lancelet</name>
    <name type="synonym">Amphioxus lanceolatum</name>
    <dbReference type="NCBI Taxonomy" id="7740"/>
    <lineage>
        <taxon>Eukaryota</taxon>
        <taxon>Metazoa</taxon>
        <taxon>Chordata</taxon>
        <taxon>Cephalochordata</taxon>
        <taxon>Leptocardii</taxon>
        <taxon>Amphioxiformes</taxon>
        <taxon>Branchiostomatidae</taxon>
        <taxon>Branchiostoma</taxon>
    </lineage>
</organism>
<dbReference type="PROSITE" id="PS00107">
    <property type="entry name" value="PROTEIN_KINASE_ATP"/>
    <property type="match status" value="1"/>
</dbReference>
<evidence type="ECO:0000256" key="13">
    <source>
        <dbReference type="PROSITE-ProRule" id="PRU00259"/>
    </source>
</evidence>
<dbReference type="Gene3D" id="1.25.10.10">
    <property type="entry name" value="Leucine-rich Repeat Variant"/>
    <property type="match status" value="1"/>
</dbReference>
<dbReference type="OrthoDB" id="266718at2759"/>
<protein>
    <recommendedName>
        <fullName evidence="2">non-specific serine/threonine protein kinase</fullName>
        <ecNumber evidence="2">2.7.11.1</ecNumber>
    </recommendedName>
    <alternativeName>
        <fullName evidence="12">Fused homolog</fullName>
    </alternativeName>
</protein>
<dbReference type="SUPFAM" id="SSF48371">
    <property type="entry name" value="ARM repeat"/>
    <property type="match status" value="1"/>
</dbReference>
<dbReference type="GO" id="GO:0005737">
    <property type="term" value="C:cytoplasm"/>
    <property type="evidence" value="ECO:0007669"/>
    <property type="project" value="TreeGrafter"/>
</dbReference>
<feature type="compositionally biased region" description="Polar residues" evidence="15">
    <location>
        <begin position="1308"/>
        <end position="1317"/>
    </location>
</feature>
<keyword evidence="5" id="KW-0808">Transferase</keyword>
<dbReference type="EMBL" id="OV696686">
    <property type="protein sequence ID" value="CAH1232237.1"/>
    <property type="molecule type" value="Genomic_DNA"/>
</dbReference>
<keyword evidence="3" id="KW-0963">Cytoplasm</keyword>
<dbReference type="GO" id="GO:0005856">
    <property type="term" value="C:cytoskeleton"/>
    <property type="evidence" value="ECO:0007669"/>
    <property type="project" value="UniProtKB-SubCell"/>
</dbReference>